<reference evidence="3" key="1">
    <citation type="journal article" date="2020" name="mSystems">
        <title>Genome- and Community-Level Interaction Insights into Carbon Utilization and Element Cycling Functions of Hydrothermarchaeota in Hydrothermal Sediment.</title>
        <authorList>
            <person name="Zhou Z."/>
            <person name="Liu Y."/>
            <person name="Xu W."/>
            <person name="Pan J."/>
            <person name="Luo Z.H."/>
            <person name="Li M."/>
        </authorList>
    </citation>
    <scope>NUCLEOTIDE SEQUENCE [LARGE SCALE GENOMIC DNA]</scope>
    <source>
        <strain evidence="3">HyVt-460</strain>
    </source>
</reference>
<dbReference type="Gene3D" id="3.40.50.300">
    <property type="entry name" value="P-loop containing nucleotide triphosphate hydrolases"/>
    <property type="match status" value="1"/>
</dbReference>
<dbReference type="PANTHER" id="PTHR43977">
    <property type="entry name" value="STRUCTURAL MAINTENANCE OF CHROMOSOMES PROTEIN 3"/>
    <property type="match status" value="1"/>
</dbReference>
<organism evidence="3">
    <name type="scientific">Caldithrix abyssi</name>
    <dbReference type="NCBI Taxonomy" id="187145"/>
    <lineage>
        <taxon>Bacteria</taxon>
        <taxon>Pseudomonadati</taxon>
        <taxon>Calditrichota</taxon>
        <taxon>Calditrichia</taxon>
        <taxon>Calditrichales</taxon>
        <taxon>Calditrichaceae</taxon>
        <taxon>Caldithrix</taxon>
    </lineage>
</organism>
<name>A0A7V5RR12_CALAY</name>
<feature type="non-terminal residue" evidence="3">
    <location>
        <position position="1"/>
    </location>
</feature>
<feature type="coiled-coil region" evidence="1">
    <location>
        <begin position="75"/>
        <end position="112"/>
    </location>
</feature>
<feature type="domain" description="RecF/RecN/SMC N-terminal" evidence="2">
    <location>
        <begin position="5"/>
        <end position="253"/>
    </location>
</feature>
<dbReference type="CDD" id="cd03278">
    <property type="entry name" value="ABC_SMC_barmotin"/>
    <property type="match status" value="1"/>
</dbReference>
<dbReference type="EMBL" id="DRLI01000316">
    <property type="protein sequence ID" value="HHM02969.1"/>
    <property type="molecule type" value="Genomic_DNA"/>
</dbReference>
<accession>A0A7V5RR12</accession>
<dbReference type="InterPro" id="IPR027417">
    <property type="entry name" value="P-loop_NTPase"/>
</dbReference>
<dbReference type="SUPFAM" id="SSF52540">
    <property type="entry name" value="P-loop containing nucleoside triphosphate hydrolases"/>
    <property type="match status" value="1"/>
</dbReference>
<comment type="caution">
    <text evidence="3">The sequence shown here is derived from an EMBL/GenBank/DDBJ whole genome shotgun (WGS) entry which is preliminary data.</text>
</comment>
<dbReference type="Proteomes" id="UP000885771">
    <property type="component" value="Unassembled WGS sequence"/>
</dbReference>
<gene>
    <name evidence="3" type="ORF">ENJ15_08125</name>
</gene>
<evidence type="ECO:0000313" key="3">
    <source>
        <dbReference type="EMBL" id="HHM02969.1"/>
    </source>
</evidence>
<dbReference type="Pfam" id="PF02463">
    <property type="entry name" value="SMC_N"/>
    <property type="match status" value="1"/>
</dbReference>
<dbReference type="InterPro" id="IPR003395">
    <property type="entry name" value="RecF/RecN/SMC_N"/>
</dbReference>
<dbReference type="AlphaFoldDB" id="A0A7V5RR12"/>
<evidence type="ECO:0000259" key="2">
    <source>
        <dbReference type="Pfam" id="PF02463"/>
    </source>
</evidence>
<keyword evidence="1" id="KW-0175">Coiled coil</keyword>
<sequence length="260" mass="29313">DSSLEKSKKLEVKINEYSFKTENIRNQISEEYGVDIDAHIPNVNLDEDETDREIQSLKNRIKNLGPVNPLAVSEYETESERLNFLTTQRDDLEKAEASLTETIEKINTTARKQFVETFEAVKGHFEQVFKSFFANGQGTIRLDPGKDPLEADIDIEVTAKGRNLQTLSLLSGGEKTLTAISLLFSIYLVKPSPFCILDEVDAPLDDVNIGRFTEALKSFTDKTQFMVVTHNKRTMEAAKNMYGITMEEEGVSKIVSVSFE</sequence>
<evidence type="ECO:0000256" key="1">
    <source>
        <dbReference type="SAM" id="Coils"/>
    </source>
</evidence>
<proteinExistence type="predicted"/>
<protein>
    <submittedName>
        <fullName evidence="3">Chromosome segregation protein SMC</fullName>
    </submittedName>
</protein>